<evidence type="ECO:0000256" key="7">
    <source>
        <dbReference type="RuleBase" id="RU003942"/>
    </source>
</evidence>
<dbReference type="PANTHER" id="PTHR30561">
    <property type="entry name" value="SMR FAMILY PROTON-DEPENDENT DRUG EFFLUX TRANSPORTER SUGE"/>
    <property type="match status" value="1"/>
</dbReference>
<evidence type="ECO:0000256" key="8">
    <source>
        <dbReference type="SAM" id="Phobius"/>
    </source>
</evidence>
<feature type="transmembrane region" description="Helical" evidence="8">
    <location>
        <begin position="30"/>
        <end position="53"/>
    </location>
</feature>
<keyword evidence="5 8" id="KW-1133">Transmembrane helix</keyword>
<reference evidence="9 10" key="1">
    <citation type="submission" date="2013-08" db="EMBL/GenBank/DDBJ databases">
        <authorList>
            <person name="Huang J."/>
            <person name="Wang G."/>
        </authorList>
    </citation>
    <scope>NUCLEOTIDE SEQUENCE [LARGE SCALE GENOMIC DNA]</scope>
    <source>
        <strain evidence="9 10">JSM 076056</strain>
    </source>
</reference>
<comment type="caution">
    <text evidence="9">The sequence shown here is derived from an EMBL/GenBank/DDBJ whole genome shotgun (WGS) entry which is preliminary data.</text>
</comment>
<comment type="similarity">
    <text evidence="7">Belongs to the drug/metabolite transporter (DMT) superfamily. Small multidrug resistance (SMR) (TC 2.A.7.1) family.</text>
</comment>
<dbReference type="EMBL" id="AVPE01000012">
    <property type="protein sequence ID" value="KGX90944.1"/>
    <property type="molecule type" value="Genomic_DNA"/>
</dbReference>
<dbReference type="InterPro" id="IPR000390">
    <property type="entry name" value="Small_drug/metabolite_transptr"/>
</dbReference>
<dbReference type="PANTHER" id="PTHR30561:SF0">
    <property type="entry name" value="GUANIDINIUM EXPORTER"/>
    <property type="match status" value="1"/>
</dbReference>
<dbReference type="Gene3D" id="1.10.3730.20">
    <property type="match status" value="1"/>
</dbReference>
<dbReference type="eggNOG" id="COG2076">
    <property type="taxonomic scope" value="Bacteria"/>
</dbReference>
<keyword evidence="10" id="KW-1185">Reference proteome</keyword>
<dbReference type="Proteomes" id="UP000030528">
    <property type="component" value="Unassembled WGS sequence"/>
</dbReference>
<keyword evidence="6 8" id="KW-0472">Membrane</keyword>
<name>A0A0A5GG14_9BACI</name>
<evidence type="ECO:0000256" key="5">
    <source>
        <dbReference type="ARBA" id="ARBA00022989"/>
    </source>
</evidence>
<keyword evidence="2" id="KW-0813">Transport</keyword>
<dbReference type="AlphaFoldDB" id="A0A0A5GG14"/>
<dbReference type="RefSeq" id="WP_026801108.1">
    <property type="nucleotide sequence ID" value="NZ_AULI01000012.1"/>
</dbReference>
<dbReference type="GO" id="GO:0022857">
    <property type="term" value="F:transmembrane transporter activity"/>
    <property type="evidence" value="ECO:0007669"/>
    <property type="project" value="InterPro"/>
</dbReference>
<evidence type="ECO:0000256" key="6">
    <source>
        <dbReference type="ARBA" id="ARBA00023136"/>
    </source>
</evidence>
<gene>
    <name evidence="9" type="ORF">N781_06140</name>
</gene>
<comment type="subcellular location">
    <subcellularLocation>
        <location evidence="1 7">Cell membrane</location>
        <topology evidence="1 7">Multi-pass membrane protein</topology>
    </subcellularLocation>
</comment>
<evidence type="ECO:0000256" key="1">
    <source>
        <dbReference type="ARBA" id="ARBA00004651"/>
    </source>
</evidence>
<evidence type="ECO:0000256" key="4">
    <source>
        <dbReference type="ARBA" id="ARBA00022692"/>
    </source>
</evidence>
<proteinExistence type="inferred from homology"/>
<evidence type="ECO:0000256" key="2">
    <source>
        <dbReference type="ARBA" id="ARBA00022448"/>
    </source>
</evidence>
<protein>
    <submittedName>
        <fullName evidence="9">Multidrug resistance protein SMR</fullName>
    </submittedName>
</protein>
<dbReference type="InterPro" id="IPR037185">
    <property type="entry name" value="EmrE-like"/>
</dbReference>
<keyword evidence="3" id="KW-1003">Cell membrane</keyword>
<dbReference type="STRING" id="1385510.GCA_000425205_02809"/>
<dbReference type="OrthoDB" id="21828at2"/>
<feature type="transmembrane region" description="Helical" evidence="8">
    <location>
        <begin position="59"/>
        <end position="79"/>
    </location>
</feature>
<dbReference type="GO" id="GO:0005886">
    <property type="term" value="C:plasma membrane"/>
    <property type="evidence" value="ECO:0007669"/>
    <property type="project" value="UniProtKB-SubCell"/>
</dbReference>
<organism evidence="9 10">
    <name type="scientific">Pontibacillus halophilus JSM 076056 = DSM 19796</name>
    <dbReference type="NCBI Taxonomy" id="1385510"/>
    <lineage>
        <taxon>Bacteria</taxon>
        <taxon>Bacillati</taxon>
        <taxon>Bacillota</taxon>
        <taxon>Bacilli</taxon>
        <taxon>Bacillales</taxon>
        <taxon>Bacillaceae</taxon>
        <taxon>Pontibacillus</taxon>
    </lineage>
</organism>
<evidence type="ECO:0000256" key="3">
    <source>
        <dbReference type="ARBA" id="ARBA00022475"/>
    </source>
</evidence>
<dbReference type="InterPro" id="IPR045324">
    <property type="entry name" value="Small_multidrug_res"/>
</dbReference>
<dbReference type="SUPFAM" id="SSF103481">
    <property type="entry name" value="Multidrug resistance efflux transporter EmrE"/>
    <property type="match status" value="1"/>
</dbReference>
<evidence type="ECO:0000313" key="10">
    <source>
        <dbReference type="Proteomes" id="UP000030528"/>
    </source>
</evidence>
<keyword evidence="4 7" id="KW-0812">Transmembrane</keyword>
<sequence>MAWVYLLVAGIFEMSGVTLMNKWHQEKKKYVLGLIALGFAGSFGFLSLAMNTLSMGTAYAIWTGIGAAGGALLGMVLYNESKERKRIAFILVIIGATIGLKLV</sequence>
<accession>A0A0A5GG14</accession>
<evidence type="ECO:0000313" key="9">
    <source>
        <dbReference type="EMBL" id="KGX90944.1"/>
    </source>
</evidence>
<dbReference type="Pfam" id="PF00893">
    <property type="entry name" value="Multi_Drug_Res"/>
    <property type="match status" value="1"/>
</dbReference>